<keyword evidence="5 7" id="KW-0472">Membrane</keyword>
<accession>A0A9P8Q2L5</accession>
<dbReference type="GO" id="GO:0043022">
    <property type="term" value="F:ribosome binding"/>
    <property type="evidence" value="ECO:0007669"/>
    <property type="project" value="InterPro"/>
</dbReference>
<organism evidence="8 9">
    <name type="scientific">Wickerhamomyces pijperi</name>
    <name type="common">Yeast</name>
    <name type="synonym">Pichia pijperi</name>
    <dbReference type="NCBI Taxonomy" id="599730"/>
    <lineage>
        <taxon>Eukaryota</taxon>
        <taxon>Fungi</taxon>
        <taxon>Dikarya</taxon>
        <taxon>Ascomycota</taxon>
        <taxon>Saccharomycotina</taxon>
        <taxon>Saccharomycetes</taxon>
        <taxon>Phaffomycetales</taxon>
        <taxon>Wickerhamomycetaceae</taxon>
        <taxon>Wickerhamomyces</taxon>
    </lineage>
</organism>
<evidence type="ECO:0000256" key="2">
    <source>
        <dbReference type="ARBA" id="ARBA00006824"/>
    </source>
</evidence>
<dbReference type="GO" id="GO:0016020">
    <property type="term" value="C:membrane"/>
    <property type="evidence" value="ECO:0007669"/>
    <property type="project" value="UniProtKB-SubCell"/>
</dbReference>
<comment type="similarity">
    <text evidence="2">Belongs to the peroxisomal membrane protein PXMP2/4 family.</text>
</comment>
<reference evidence="8" key="1">
    <citation type="journal article" date="2021" name="Open Biol.">
        <title>Shared evolutionary footprints suggest mitochondrial oxidative damage underlies multiple complex I losses in fungi.</title>
        <authorList>
            <person name="Schikora-Tamarit M.A."/>
            <person name="Marcet-Houben M."/>
            <person name="Nosek J."/>
            <person name="Gabaldon T."/>
        </authorList>
    </citation>
    <scope>NUCLEOTIDE SEQUENCE</scope>
    <source>
        <strain evidence="8">CBS2887</strain>
    </source>
</reference>
<dbReference type="EMBL" id="JAEUBG010003411">
    <property type="protein sequence ID" value="KAH3682792.1"/>
    <property type="molecule type" value="Genomic_DNA"/>
</dbReference>
<keyword evidence="3 7" id="KW-0812">Transmembrane</keyword>
<name>A0A9P8Q2L5_WICPI</name>
<gene>
    <name evidence="8" type="ORF">WICPIJ_006251</name>
</gene>
<evidence type="ECO:0000313" key="8">
    <source>
        <dbReference type="EMBL" id="KAH3682792.1"/>
    </source>
</evidence>
<evidence type="ECO:0000256" key="3">
    <source>
        <dbReference type="ARBA" id="ARBA00022692"/>
    </source>
</evidence>
<dbReference type="SUPFAM" id="SSF48371">
    <property type="entry name" value="ARM repeat"/>
    <property type="match status" value="1"/>
</dbReference>
<sequence>MSIRLPIDDEESQLGSFRESEPATIPGHQQPNNNITPTHQQSPAYQVISFLAQYKFQRIPYLNWSTIVIFLYMISKLISRYESMYADSKLLTTIIANSLLYGLSDSLAQSIFCYTANITGRGSQMERFNSIGSINLDSLNDSEAMFTDYGDTSSVHRGSHGGNKDGSQYQLLSNQMDADIFNFRRFFGFICWGFFMAFIQVGWYWVLNHFYNKEPTLVSVLERVLTDQLLFSPISLFSFFSYSNFVLEGGDKFTLHQKIQRIYLSTLAFNYMVWPLVQFINFLVMPKKFQVPFSSSSTLVSTPQQRPSEIDEILSTLKRYDAAVIKDLEDYLLQQYTADFSDLNSNLALLKLYELGDEVTVEREEATFKILIKGLVEFVDQDFSLYLHLLPPSILSSESEYSIKVQNLISLYELLITNKFDQFLTKNKEFGSPVDAHNLALIEKTFQTNKGAKFIYTNTATEEITANKLSKVVASLMQK</sequence>
<feature type="transmembrane region" description="Helical" evidence="7">
    <location>
        <begin position="186"/>
        <end position="206"/>
    </location>
</feature>
<keyword evidence="9" id="KW-1185">Reference proteome</keyword>
<dbReference type="AlphaFoldDB" id="A0A9P8Q2L5"/>
<proteinExistence type="inferred from homology"/>
<comment type="subcellular location">
    <subcellularLocation>
        <location evidence="1">Membrane</location>
        <topology evidence="1">Multi-pass membrane protein</topology>
    </subcellularLocation>
</comment>
<dbReference type="InterPro" id="IPR007248">
    <property type="entry name" value="Mpv17_PMP22"/>
</dbReference>
<evidence type="ECO:0000256" key="5">
    <source>
        <dbReference type="ARBA" id="ARBA00023136"/>
    </source>
</evidence>
<feature type="transmembrane region" description="Helical" evidence="7">
    <location>
        <begin position="262"/>
        <end position="284"/>
    </location>
</feature>
<dbReference type="OrthoDB" id="10267969at2759"/>
<dbReference type="GO" id="GO:0005852">
    <property type="term" value="C:eukaryotic translation initiation factor 3 complex"/>
    <property type="evidence" value="ECO:0007669"/>
    <property type="project" value="InterPro"/>
</dbReference>
<reference evidence="8" key="2">
    <citation type="submission" date="2021-01" db="EMBL/GenBank/DDBJ databases">
        <authorList>
            <person name="Schikora-Tamarit M.A."/>
        </authorList>
    </citation>
    <scope>NUCLEOTIDE SEQUENCE</scope>
    <source>
        <strain evidence="8">CBS2887</strain>
    </source>
</reference>
<feature type="transmembrane region" description="Helical" evidence="7">
    <location>
        <begin position="229"/>
        <end position="250"/>
    </location>
</feature>
<comment type="caution">
    <text evidence="8">The sequence shown here is derived from an EMBL/GenBank/DDBJ whole genome shotgun (WGS) entry which is preliminary data.</text>
</comment>
<dbReference type="GO" id="GO:0006446">
    <property type="term" value="P:regulation of translational initiation"/>
    <property type="evidence" value="ECO:0007669"/>
    <property type="project" value="InterPro"/>
</dbReference>
<dbReference type="InterPro" id="IPR016024">
    <property type="entry name" value="ARM-type_fold"/>
</dbReference>
<keyword evidence="4 7" id="KW-1133">Transmembrane helix</keyword>
<dbReference type="GO" id="GO:0003743">
    <property type="term" value="F:translation initiation factor activity"/>
    <property type="evidence" value="ECO:0007669"/>
    <property type="project" value="InterPro"/>
</dbReference>
<dbReference type="PANTHER" id="PTHR11266:SF50">
    <property type="entry name" value="VACUOLAR MEMBRANE PROTEIN YOR292C"/>
    <property type="match status" value="1"/>
</dbReference>
<evidence type="ECO:0000256" key="7">
    <source>
        <dbReference type="SAM" id="Phobius"/>
    </source>
</evidence>
<protein>
    <submittedName>
        <fullName evidence="8">Uncharacterized protein</fullName>
    </submittedName>
</protein>
<dbReference type="GO" id="GO:0005739">
    <property type="term" value="C:mitochondrion"/>
    <property type="evidence" value="ECO:0007669"/>
    <property type="project" value="TreeGrafter"/>
</dbReference>
<evidence type="ECO:0000313" key="9">
    <source>
        <dbReference type="Proteomes" id="UP000774326"/>
    </source>
</evidence>
<dbReference type="Proteomes" id="UP000774326">
    <property type="component" value="Unassembled WGS sequence"/>
</dbReference>
<evidence type="ECO:0000256" key="4">
    <source>
        <dbReference type="ARBA" id="ARBA00022989"/>
    </source>
</evidence>
<evidence type="ECO:0000256" key="1">
    <source>
        <dbReference type="ARBA" id="ARBA00004141"/>
    </source>
</evidence>
<feature type="compositionally biased region" description="Polar residues" evidence="6">
    <location>
        <begin position="27"/>
        <end position="38"/>
    </location>
</feature>
<evidence type="ECO:0000256" key="6">
    <source>
        <dbReference type="SAM" id="MobiDB-lite"/>
    </source>
</evidence>
<dbReference type="Gene3D" id="1.25.40.250">
    <property type="entry name" value="ARM repeat, domain 1"/>
    <property type="match status" value="1"/>
</dbReference>
<feature type="transmembrane region" description="Helical" evidence="7">
    <location>
        <begin position="61"/>
        <end position="79"/>
    </location>
</feature>
<dbReference type="InterPro" id="IPR016020">
    <property type="entry name" value="Transl_init_fac_sub12_N_euk"/>
</dbReference>
<dbReference type="PANTHER" id="PTHR11266">
    <property type="entry name" value="PEROXISOMAL MEMBRANE PROTEIN 2, PXMP2 MPV17"/>
    <property type="match status" value="1"/>
</dbReference>
<feature type="region of interest" description="Disordered" evidence="6">
    <location>
        <begin position="1"/>
        <end position="38"/>
    </location>
</feature>
<dbReference type="Pfam" id="PF04117">
    <property type="entry name" value="Mpv17_PMP22"/>
    <property type="match status" value="1"/>
</dbReference>